<dbReference type="Gene3D" id="3.90.280.10">
    <property type="entry name" value="PEBP-like"/>
    <property type="match status" value="1"/>
</dbReference>
<accession>A0A915JCU3</accession>
<dbReference type="WBParaSite" id="nRc.2.0.1.t23982-RA">
    <property type="protein sequence ID" value="nRc.2.0.1.t23982-RA"/>
    <property type="gene ID" value="nRc.2.0.1.g23982"/>
</dbReference>
<evidence type="ECO:0000256" key="9">
    <source>
        <dbReference type="ARBA" id="ARBA00041206"/>
    </source>
</evidence>
<keyword evidence="5" id="KW-0496">Mitochondrion</keyword>
<keyword evidence="10" id="KW-1185">Reference proteome</keyword>
<evidence type="ECO:0000256" key="3">
    <source>
        <dbReference type="ARBA" id="ARBA00022980"/>
    </source>
</evidence>
<evidence type="ECO:0000313" key="10">
    <source>
        <dbReference type="Proteomes" id="UP000887565"/>
    </source>
</evidence>
<comment type="subcellular location">
    <subcellularLocation>
        <location evidence="1">Mitochondrion</location>
    </subcellularLocation>
</comment>
<evidence type="ECO:0000256" key="8">
    <source>
        <dbReference type="ARBA" id="ARBA00039444"/>
    </source>
</evidence>
<protein>
    <recommendedName>
        <fullName evidence="8">Large ribosomal subunit protein mL38</fullName>
    </recommendedName>
    <alternativeName>
        <fullName evidence="9">39S ribosomal protein L38, mitochondrial</fullName>
    </alternativeName>
</protein>
<keyword evidence="6" id="KW-0687">Ribonucleoprotein</keyword>
<keyword evidence="2" id="KW-0809">Transit peptide</keyword>
<evidence type="ECO:0000256" key="4">
    <source>
        <dbReference type="ARBA" id="ARBA00023054"/>
    </source>
</evidence>
<dbReference type="PANTHER" id="PTHR11362">
    <property type="entry name" value="PHOSPHATIDYLETHANOLAMINE-BINDING PROTEIN"/>
    <property type="match status" value="1"/>
</dbReference>
<dbReference type="InterPro" id="IPR036610">
    <property type="entry name" value="PEBP-like_sf"/>
</dbReference>
<evidence type="ECO:0000313" key="11">
    <source>
        <dbReference type="WBParaSite" id="nRc.2.0.1.t23982-RA"/>
    </source>
</evidence>
<evidence type="ECO:0000256" key="5">
    <source>
        <dbReference type="ARBA" id="ARBA00023128"/>
    </source>
</evidence>
<dbReference type="InterPro" id="IPR035810">
    <property type="entry name" value="PEBP_euk"/>
</dbReference>
<evidence type="ECO:0000256" key="7">
    <source>
        <dbReference type="ARBA" id="ARBA00038016"/>
    </source>
</evidence>
<proteinExistence type="inferred from homology"/>
<keyword evidence="3" id="KW-0689">Ribosomal protein</keyword>
<dbReference type="PANTHER" id="PTHR11362:SF133">
    <property type="entry name" value="LARGE RIBOSOMAL SUBUNIT PROTEIN ML38"/>
    <property type="match status" value="1"/>
</dbReference>
<reference evidence="11" key="1">
    <citation type="submission" date="2022-11" db="UniProtKB">
        <authorList>
            <consortium name="WormBaseParasite"/>
        </authorList>
    </citation>
    <scope>IDENTIFICATION</scope>
</reference>
<dbReference type="InterPro" id="IPR008914">
    <property type="entry name" value="PEBP"/>
</dbReference>
<name>A0A915JCU3_ROMCU</name>
<organism evidence="10 11">
    <name type="scientific">Romanomermis culicivorax</name>
    <name type="common">Nematode worm</name>
    <dbReference type="NCBI Taxonomy" id="13658"/>
    <lineage>
        <taxon>Eukaryota</taxon>
        <taxon>Metazoa</taxon>
        <taxon>Ecdysozoa</taxon>
        <taxon>Nematoda</taxon>
        <taxon>Enoplea</taxon>
        <taxon>Dorylaimia</taxon>
        <taxon>Mermithida</taxon>
        <taxon>Mermithoidea</taxon>
        <taxon>Mermithidae</taxon>
        <taxon>Romanomermis</taxon>
    </lineage>
</organism>
<dbReference type="OMA" id="RDKREMD"/>
<dbReference type="AlphaFoldDB" id="A0A915JCU3"/>
<evidence type="ECO:0000256" key="6">
    <source>
        <dbReference type="ARBA" id="ARBA00023274"/>
    </source>
</evidence>
<keyword evidence="4" id="KW-0175">Coiled coil</keyword>
<sequence>MAQHCDIFRDLFHPDAYFYPSPDFRILYPDPQNLEILNPVFCGNTLKAEDAIREPLVEFSIAKNDQFYTLMMVNLDGNIYEENREVLHWLVSNIPGQDISKGKTLCPYLQPLPLKNTGYHRICFVLFKQESKYDDYALEKINISHPQIFAERTFNAPEFYLKNQDQLTPVGLAFCQMEWDKSCTTCFHEILNMEQPIYDFEWPKPHFEKQEEFPEEYKAFNEVSVIRDIDREILQKRLKRVSPFENERKKLKFPNIFHYDERTDMPTWRQLEKIRENQGYGKYDGLYRNPIDN</sequence>
<dbReference type="SUPFAM" id="SSF49777">
    <property type="entry name" value="PEBP-like"/>
    <property type="match status" value="1"/>
</dbReference>
<dbReference type="Proteomes" id="UP000887565">
    <property type="component" value="Unplaced"/>
</dbReference>
<comment type="similarity">
    <text evidence="7">Belongs to the phosphatidylethanolamine-binding protein family. Mitochondrion-specific ribosomal protein mL38 subfamily.</text>
</comment>
<dbReference type="GO" id="GO:0005762">
    <property type="term" value="C:mitochondrial large ribosomal subunit"/>
    <property type="evidence" value="ECO:0007669"/>
    <property type="project" value="TreeGrafter"/>
</dbReference>
<dbReference type="Pfam" id="PF01161">
    <property type="entry name" value="PBP"/>
    <property type="match status" value="1"/>
</dbReference>
<dbReference type="CDD" id="cd00866">
    <property type="entry name" value="PEBP_euk"/>
    <property type="match status" value="1"/>
</dbReference>
<evidence type="ECO:0000256" key="2">
    <source>
        <dbReference type="ARBA" id="ARBA00022946"/>
    </source>
</evidence>
<evidence type="ECO:0000256" key="1">
    <source>
        <dbReference type="ARBA" id="ARBA00004173"/>
    </source>
</evidence>